<comment type="caution">
    <text evidence="6">The sequence shown here is derived from an EMBL/GenBank/DDBJ whole genome shotgun (WGS) entry which is preliminary data.</text>
</comment>
<evidence type="ECO:0000259" key="3">
    <source>
        <dbReference type="Pfam" id="PF01523"/>
    </source>
</evidence>
<dbReference type="Proteomes" id="UP000474957">
    <property type="component" value="Unassembled WGS sequence"/>
</dbReference>
<evidence type="ECO:0000259" key="5">
    <source>
        <dbReference type="Pfam" id="PF19290"/>
    </source>
</evidence>
<dbReference type="InterPro" id="IPR047657">
    <property type="entry name" value="PmbA"/>
</dbReference>
<dbReference type="Pfam" id="PF19290">
    <property type="entry name" value="PmbA_TldD_2nd"/>
    <property type="match status" value="1"/>
</dbReference>
<dbReference type="AlphaFoldDB" id="A0A6L5Z5S6"/>
<dbReference type="InterPro" id="IPR002510">
    <property type="entry name" value="Metalloprtase-TldD/E_N"/>
</dbReference>
<dbReference type="GO" id="GO:0005829">
    <property type="term" value="C:cytosol"/>
    <property type="evidence" value="ECO:0007669"/>
    <property type="project" value="TreeGrafter"/>
</dbReference>
<dbReference type="InterPro" id="IPR035068">
    <property type="entry name" value="TldD/PmbA_N"/>
</dbReference>
<feature type="domain" description="Metalloprotease TldD/E central" evidence="5">
    <location>
        <begin position="122"/>
        <end position="222"/>
    </location>
</feature>
<dbReference type="EMBL" id="WIND01000030">
    <property type="protein sequence ID" value="MSU91938.1"/>
    <property type="molecule type" value="Genomic_DNA"/>
</dbReference>
<keyword evidence="7" id="KW-1185">Reference proteome</keyword>
<organism evidence="6 7">
    <name type="scientific">Halovulum marinum</name>
    <dbReference type="NCBI Taxonomy" id="2662447"/>
    <lineage>
        <taxon>Bacteria</taxon>
        <taxon>Pseudomonadati</taxon>
        <taxon>Pseudomonadota</taxon>
        <taxon>Alphaproteobacteria</taxon>
        <taxon>Rhodobacterales</taxon>
        <taxon>Paracoccaceae</taxon>
        <taxon>Halovulum</taxon>
    </lineage>
</organism>
<dbReference type="SUPFAM" id="SSF111283">
    <property type="entry name" value="Putative modulator of DNA gyrase, PmbA/TldD"/>
    <property type="match status" value="1"/>
</dbReference>
<accession>A0A6L5Z5S6</accession>
<protein>
    <submittedName>
        <fullName evidence="6">TldD/PmbA family protein</fullName>
    </submittedName>
</protein>
<sequence length="447" mass="45964">MSDLEGLAKAALLAATKAGAEAADVVAVRGDGISMEIRNGALEQAERAEGTDLGLRVLVGRRQASVSISDTREAAIAAMAARAVAMAREAPEDPYCGLADPDQLARDWDLAALDLEDSGAAPEPAALAEAARAAEAAALAARGISQVSTAGADYSRTSIRLMASNGFSGGYTRTSHSVACVAIAGEGLAMERDYAVESRTHAEDMPTPEEVGALAAERTLARRGAKQPKTGAFPVLFDERVSLALIGHLLSAVNGAAIARGTSWAKALMGEQVLPEGFGLVEEPHRARVGGSKPFDGEGLPTATRPLVGDGVLLRWILDLANARKLGLQSTANAVRGTGGPPSPAAGNLRLTGPQTGRDSLLRDMGEGLLVTAMMGSSINPNTGDYSRGASGFWVRGGEIAEPVNECTIAGHLPAMLKTLRAADDARAHLSRVIPSLLVEGLTVAGG</sequence>
<dbReference type="GO" id="GO:0006508">
    <property type="term" value="P:proteolysis"/>
    <property type="evidence" value="ECO:0007669"/>
    <property type="project" value="InterPro"/>
</dbReference>
<reference evidence="6 7" key="1">
    <citation type="submission" date="2019-10" db="EMBL/GenBank/DDBJ databases">
        <title>Cognatihalovulum marinum gen. nov. sp. nov., a new member of the family Rhodobacteraceae isolated from deep seawater of the Northwest Indian Ocean.</title>
        <authorList>
            <person name="Ruan C."/>
            <person name="Wang J."/>
            <person name="Zheng X."/>
            <person name="Song L."/>
            <person name="Zhu Y."/>
            <person name="Huang Y."/>
            <person name="Lu Z."/>
            <person name="Du W."/>
            <person name="Huang L."/>
            <person name="Dai X."/>
        </authorList>
    </citation>
    <scope>NUCLEOTIDE SEQUENCE [LARGE SCALE GENOMIC DNA]</scope>
    <source>
        <strain evidence="6 7">2CG4</strain>
    </source>
</reference>
<dbReference type="GO" id="GO:0008237">
    <property type="term" value="F:metallopeptidase activity"/>
    <property type="evidence" value="ECO:0007669"/>
    <property type="project" value="InterPro"/>
</dbReference>
<dbReference type="PANTHER" id="PTHR43421">
    <property type="entry name" value="METALLOPROTEASE PMBA"/>
    <property type="match status" value="1"/>
</dbReference>
<comment type="similarity">
    <text evidence="1">Belongs to the peptidase U62 family.</text>
</comment>
<evidence type="ECO:0000256" key="1">
    <source>
        <dbReference type="ARBA" id="ARBA00005836"/>
    </source>
</evidence>
<dbReference type="InterPro" id="IPR045570">
    <property type="entry name" value="Metalloprtase-TldD/E_cen_dom"/>
</dbReference>
<proteinExistence type="inferred from homology"/>
<dbReference type="Gene3D" id="3.30.2290.10">
    <property type="entry name" value="PmbA/TldD superfamily"/>
    <property type="match status" value="1"/>
</dbReference>
<dbReference type="InterPro" id="IPR045569">
    <property type="entry name" value="Metalloprtase-TldD/E_C"/>
</dbReference>
<feature type="region of interest" description="Disordered" evidence="2">
    <location>
        <begin position="333"/>
        <end position="358"/>
    </location>
</feature>
<evidence type="ECO:0000313" key="6">
    <source>
        <dbReference type="EMBL" id="MSU91938.1"/>
    </source>
</evidence>
<dbReference type="InterPro" id="IPR036059">
    <property type="entry name" value="TldD/PmbA_sf"/>
</dbReference>
<dbReference type="RefSeq" id="WP_154449368.1">
    <property type="nucleotide sequence ID" value="NZ_WIND01000030.1"/>
</dbReference>
<evidence type="ECO:0000259" key="4">
    <source>
        <dbReference type="Pfam" id="PF19289"/>
    </source>
</evidence>
<gene>
    <name evidence="6" type="ORF">GE300_20485</name>
</gene>
<evidence type="ECO:0000256" key="2">
    <source>
        <dbReference type="SAM" id="MobiDB-lite"/>
    </source>
</evidence>
<dbReference type="Pfam" id="PF19289">
    <property type="entry name" value="PmbA_TldD_3rd"/>
    <property type="match status" value="1"/>
</dbReference>
<feature type="domain" description="Metalloprotease TldD/E N-terminal" evidence="3">
    <location>
        <begin position="23"/>
        <end position="87"/>
    </location>
</feature>
<evidence type="ECO:0000313" key="7">
    <source>
        <dbReference type="Proteomes" id="UP000474957"/>
    </source>
</evidence>
<feature type="domain" description="Metalloprotease TldD/E C-terminal" evidence="4">
    <location>
        <begin position="230"/>
        <end position="446"/>
    </location>
</feature>
<name>A0A6L5Z5S6_9RHOB</name>
<dbReference type="PANTHER" id="PTHR43421:SF1">
    <property type="entry name" value="METALLOPROTEASE PMBA"/>
    <property type="match status" value="1"/>
</dbReference>
<dbReference type="Pfam" id="PF01523">
    <property type="entry name" value="PmbA_TldD_1st"/>
    <property type="match status" value="1"/>
</dbReference>